<dbReference type="InterPro" id="IPR016140">
    <property type="entry name" value="Bifunc_inhib/LTP/seed_store"/>
</dbReference>
<evidence type="ECO:0000256" key="8">
    <source>
        <dbReference type="ARBA" id="ARBA00023157"/>
    </source>
</evidence>
<evidence type="ECO:0000256" key="9">
    <source>
        <dbReference type="ARBA" id="ARBA00023180"/>
    </source>
</evidence>
<evidence type="ECO:0000256" key="2">
    <source>
        <dbReference type="ARBA" id="ARBA00009748"/>
    </source>
</evidence>
<feature type="region of interest" description="Disordered" evidence="11">
    <location>
        <begin position="32"/>
        <end position="58"/>
    </location>
</feature>
<keyword evidence="6 13" id="KW-0732">Signal</keyword>
<keyword evidence="5" id="KW-0336">GPI-anchor</keyword>
<feature type="domain" description="Bifunctional inhibitor/plant lipid transfer protein/seed storage helical" evidence="14">
    <location>
        <begin position="51"/>
        <end position="136"/>
    </location>
</feature>
<dbReference type="Pfam" id="PF14368">
    <property type="entry name" value="LTP_2"/>
    <property type="match status" value="1"/>
</dbReference>
<dbReference type="EMBL" id="OX459118">
    <property type="protein sequence ID" value="CAI9088187.1"/>
    <property type="molecule type" value="Genomic_DNA"/>
</dbReference>
<organism evidence="15 16">
    <name type="scientific">Oldenlandia corymbosa var. corymbosa</name>
    <dbReference type="NCBI Taxonomy" id="529605"/>
    <lineage>
        <taxon>Eukaryota</taxon>
        <taxon>Viridiplantae</taxon>
        <taxon>Streptophyta</taxon>
        <taxon>Embryophyta</taxon>
        <taxon>Tracheophyta</taxon>
        <taxon>Spermatophyta</taxon>
        <taxon>Magnoliopsida</taxon>
        <taxon>eudicotyledons</taxon>
        <taxon>Gunneridae</taxon>
        <taxon>Pentapetalae</taxon>
        <taxon>asterids</taxon>
        <taxon>lamiids</taxon>
        <taxon>Gentianales</taxon>
        <taxon>Rubiaceae</taxon>
        <taxon>Rubioideae</taxon>
        <taxon>Spermacoceae</taxon>
        <taxon>Hedyotis-Oldenlandia complex</taxon>
        <taxon>Oldenlandia</taxon>
    </lineage>
</organism>
<keyword evidence="7" id="KW-0446">Lipid-binding</keyword>
<evidence type="ECO:0000256" key="5">
    <source>
        <dbReference type="ARBA" id="ARBA00022622"/>
    </source>
</evidence>
<evidence type="ECO:0000256" key="13">
    <source>
        <dbReference type="SAM" id="SignalP"/>
    </source>
</evidence>
<dbReference type="AlphaFoldDB" id="A0AAV1C1L0"/>
<comment type="subcellular location">
    <subcellularLocation>
        <location evidence="1">Cell membrane</location>
        <topology evidence="1">Lipid-anchor</topology>
        <topology evidence="1">GPI-anchor</topology>
    </subcellularLocation>
</comment>
<keyword evidence="12" id="KW-0472">Membrane</keyword>
<evidence type="ECO:0000256" key="7">
    <source>
        <dbReference type="ARBA" id="ARBA00023121"/>
    </source>
</evidence>
<comment type="similarity">
    <text evidence="2">Belongs to the plant LTP family.</text>
</comment>
<keyword evidence="12" id="KW-1133">Transmembrane helix</keyword>
<evidence type="ECO:0000256" key="4">
    <source>
        <dbReference type="ARBA" id="ARBA00022475"/>
    </source>
</evidence>
<evidence type="ECO:0000313" key="15">
    <source>
        <dbReference type="EMBL" id="CAI9088187.1"/>
    </source>
</evidence>
<dbReference type="SUPFAM" id="SSF47699">
    <property type="entry name" value="Bifunctional inhibitor/lipid-transfer protein/seed storage 2S albumin"/>
    <property type="match status" value="1"/>
</dbReference>
<evidence type="ECO:0000259" key="14">
    <source>
        <dbReference type="Pfam" id="PF14368"/>
    </source>
</evidence>
<dbReference type="InterPro" id="IPR036312">
    <property type="entry name" value="Bifun_inhib/LTP/seed_sf"/>
</dbReference>
<gene>
    <name evidence="15" type="ORF">OLC1_LOCUS816</name>
</gene>
<name>A0AAV1C1L0_OLDCO</name>
<dbReference type="GO" id="GO:0005886">
    <property type="term" value="C:plasma membrane"/>
    <property type="evidence" value="ECO:0007669"/>
    <property type="project" value="UniProtKB-SubCell"/>
</dbReference>
<dbReference type="Proteomes" id="UP001161247">
    <property type="component" value="Chromosome 1"/>
</dbReference>
<dbReference type="InterPro" id="IPR043325">
    <property type="entry name" value="LTSS"/>
</dbReference>
<evidence type="ECO:0000256" key="10">
    <source>
        <dbReference type="ARBA" id="ARBA00023288"/>
    </source>
</evidence>
<feature type="compositionally biased region" description="Low complexity" evidence="11">
    <location>
        <begin position="32"/>
        <end position="50"/>
    </location>
</feature>
<keyword evidence="12" id="KW-0812">Transmembrane</keyword>
<dbReference type="GO" id="GO:0008289">
    <property type="term" value="F:lipid binding"/>
    <property type="evidence" value="ECO:0007669"/>
    <property type="project" value="UniProtKB-KW"/>
</dbReference>
<sequence length="168" mass="18484">MEMIKSIMTLFISLTIFIIIFRAEEINAQFGQQQQQQNQQNQQGQNQGQQPSYSSSPAANNCVQQLQPCLEYLDGNRDPPNSCCDPLRYVIKSEPECLCSMISIRGANQAERAGINLTNAQQLPARCGERINPLGCILGSNSSSSSGLTLWTVPSLIIMAAASWIFVL</sequence>
<dbReference type="InterPro" id="IPR000528">
    <property type="entry name" value="Plant_nsLTP"/>
</dbReference>
<keyword evidence="10" id="KW-0449">Lipoprotein</keyword>
<feature type="transmembrane region" description="Helical" evidence="12">
    <location>
        <begin position="148"/>
        <end position="167"/>
    </location>
</feature>
<keyword evidence="8" id="KW-1015">Disulfide bond</keyword>
<protein>
    <submittedName>
        <fullName evidence="15">OLC1v1022446C1</fullName>
    </submittedName>
</protein>
<keyword evidence="3" id="KW-0813">Transport</keyword>
<evidence type="ECO:0000256" key="3">
    <source>
        <dbReference type="ARBA" id="ARBA00022448"/>
    </source>
</evidence>
<reference evidence="15" key="1">
    <citation type="submission" date="2023-03" db="EMBL/GenBank/DDBJ databases">
        <authorList>
            <person name="Julca I."/>
        </authorList>
    </citation>
    <scope>NUCLEOTIDE SEQUENCE</scope>
</reference>
<evidence type="ECO:0000256" key="1">
    <source>
        <dbReference type="ARBA" id="ARBA00004609"/>
    </source>
</evidence>
<evidence type="ECO:0000313" key="16">
    <source>
        <dbReference type="Proteomes" id="UP001161247"/>
    </source>
</evidence>
<dbReference type="PRINTS" id="PR00382">
    <property type="entry name" value="LIPIDTRNSFER"/>
</dbReference>
<feature type="chain" id="PRO_5043561419" evidence="13">
    <location>
        <begin position="24"/>
        <end position="168"/>
    </location>
</feature>
<proteinExistence type="inferred from homology"/>
<feature type="signal peptide" evidence="13">
    <location>
        <begin position="1"/>
        <end position="23"/>
    </location>
</feature>
<keyword evidence="9" id="KW-0325">Glycoprotein</keyword>
<keyword evidence="4" id="KW-1003">Cell membrane</keyword>
<dbReference type="CDD" id="cd00010">
    <property type="entry name" value="AAI_LTSS"/>
    <property type="match status" value="1"/>
</dbReference>
<dbReference type="Gene3D" id="1.10.110.10">
    <property type="entry name" value="Plant lipid-transfer and hydrophobic proteins"/>
    <property type="match status" value="1"/>
</dbReference>
<keyword evidence="16" id="KW-1185">Reference proteome</keyword>
<evidence type="ECO:0000256" key="12">
    <source>
        <dbReference type="SAM" id="Phobius"/>
    </source>
</evidence>
<dbReference type="GO" id="GO:0098552">
    <property type="term" value="C:side of membrane"/>
    <property type="evidence" value="ECO:0007669"/>
    <property type="project" value="UniProtKB-KW"/>
</dbReference>
<dbReference type="GO" id="GO:0006869">
    <property type="term" value="P:lipid transport"/>
    <property type="evidence" value="ECO:0007669"/>
    <property type="project" value="InterPro"/>
</dbReference>
<evidence type="ECO:0000256" key="11">
    <source>
        <dbReference type="SAM" id="MobiDB-lite"/>
    </source>
</evidence>
<dbReference type="PANTHER" id="PTHR33044">
    <property type="entry name" value="BIFUNCTIONAL INHIBITOR/LIPID-TRANSFER PROTEIN/SEED STORAGE 2S ALBUMIN SUPERFAMILY PROTEIN-RELATED"/>
    <property type="match status" value="1"/>
</dbReference>
<accession>A0AAV1C1L0</accession>
<evidence type="ECO:0000256" key="6">
    <source>
        <dbReference type="ARBA" id="ARBA00022729"/>
    </source>
</evidence>